<reference evidence="2 3" key="1">
    <citation type="submission" date="2018-09" db="EMBL/GenBank/DDBJ databases">
        <title>A clostridial neurotoxin that targets Anopheles mosquitoes.</title>
        <authorList>
            <person name="Contreras E."/>
            <person name="Masuyer G."/>
            <person name="Qureshi N."/>
            <person name="Chawla S."/>
            <person name="Lim H.L."/>
            <person name="Chen J."/>
            <person name="Stenmark P."/>
            <person name="Gill S."/>
        </authorList>
    </citation>
    <scope>NUCLEOTIDE SEQUENCE [LARGE SCALE GENOMIC DNA]</scope>
    <source>
        <strain evidence="2 3">Cbm</strain>
    </source>
</reference>
<protein>
    <submittedName>
        <fullName evidence="2">EpsG family protein</fullName>
    </submittedName>
</protein>
<organism evidence="2 3">
    <name type="scientific">Paraclostridium bifermentans</name>
    <name type="common">Clostridium bifermentans</name>
    <dbReference type="NCBI Taxonomy" id="1490"/>
    <lineage>
        <taxon>Bacteria</taxon>
        <taxon>Bacillati</taxon>
        <taxon>Bacillota</taxon>
        <taxon>Clostridia</taxon>
        <taxon>Peptostreptococcales</taxon>
        <taxon>Peptostreptococcaceae</taxon>
        <taxon>Paraclostridium</taxon>
    </lineage>
</organism>
<dbReference type="RefSeq" id="WP_150887052.1">
    <property type="nucleotide sequence ID" value="NZ_RAHB01000001.1"/>
</dbReference>
<feature type="transmembrane region" description="Helical" evidence="1">
    <location>
        <begin position="131"/>
        <end position="153"/>
    </location>
</feature>
<gene>
    <name evidence="2" type="ORF">D4A35_14835</name>
</gene>
<feature type="transmembrane region" description="Helical" evidence="1">
    <location>
        <begin position="200"/>
        <end position="219"/>
    </location>
</feature>
<feature type="transmembrane region" description="Helical" evidence="1">
    <location>
        <begin position="295"/>
        <end position="312"/>
    </location>
</feature>
<dbReference type="AlphaFoldDB" id="A0A5P3XIB6"/>
<evidence type="ECO:0000313" key="3">
    <source>
        <dbReference type="Proteomes" id="UP000326961"/>
    </source>
</evidence>
<keyword evidence="1" id="KW-1133">Transmembrane helix</keyword>
<dbReference type="EMBL" id="CP032452">
    <property type="protein sequence ID" value="QEZ70104.1"/>
    <property type="molecule type" value="Genomic_DNA"/>
</dbReference>
<dbReference type="Proteomes" id="UP000326961">
    <property type="component" value="Chromosome"/>
</dbReference>
<proteinExistence type="predicted"/>
<keyword evidence="1" id="KW-0472">Membrane</keyword>
<keyword evidence="1" id="KW-0812">Transmembrane</keyword>
<feature type="transmembrane region" description="Helical" evidence="1">
    <location>
        <begin position="93"/>
        <end position="110"/>
    </location>
</feature>
<dbReference type="Pfam" id="PF14897">
    <property type="entry name" value="EpsG"/>
    <property type="match status" value="1"/>
</dbReference>
<sequence length="351" mass="40901">MVIYNLNLALVYICGCISRINMISGRYKIVSKILNFIMFLSMWIVAGIRYNVGTDYTLYSNYFKNINSITLENSVMEIGYMWLNKVTNFFCDSNQIIFIVTSFITIYLVFKTILKYSKRYELSLYLFITMYFYYSSFNITRQYIAIAITFYAIKYIINSNFKKYIISVIVASLFHNSALIMIPFYFILKMNINKKLVLNLTILSIISFASIGKIINIVFTILPRYQKYVGSSFLSQESSWMHLIVIIALIVIVLPIKNRLIIEDKKNNIYINAIIFAAIFQLLGLKTVLFSRMVMYLYIYAIILVPNILSILNLKLRPIIYLGIIVIYYANCAVLLKTGNSEVLPYLYRLP</sequence>
<evidence type="ECO:0000313" key="2">
    <source>
        <dbReference type="EMBL" id="QEZ70104.1"/>
    </source>
</evidence>
<dbReference type="InterPro" id="IPR049458">
    <property type="entry name" value="EpsG-like"/>
</dbReference>
<feature type="transmembrane region" description="Helical" evidence="1">
    <location>
        <begin position="34"/>
        <end position="52"/>
    </location>
</feature>
<feature type="transmembrane region" description="Helical" evidence="1">
    <location>
        <begin position="165"/>
        <end position="188"/>
    </location>
</feature>
<evidence type="ECO:0000256" key="1">
    <source>
        <dbReference type="SAM" id="Phobius"/>
    </source>
</evidence>
<name>A0A5P3XIB6_PARBF</name>
<feature type="transmembrane region" description="Helical" evidence="1">
    <location>
        <begin position="269"/>
        <end position="289"/>
    </location>
</feature>
<feature type="transmembrane region" description="Helical" evidence="1">
    <location>
        <begin position="239"/>
        <end position="257"/>
    </location>
</feature>
<accession>A0A5P3XIB6</accession>
<feature type="transmembrane region" description="Helical" evidence="1">
    <location>
        <begin position="319"/>
        <end position="336"/>
    </location>
</feature>